<keyword evidence="3" id="KW-0677">Repeat</keyword>
<keyword evidence="6" id="KW-1185">Reference proteome</keyword>
<organism evidence="5 6">
    <name type="scientific">Gigaspora margarita</name>
    <dbReference type="NCBI Taxonomy" id="4874"/>
    <lineage>
        <taxon>Eukaryota</taxon>
        <taxon>Fungi</taxon>
        <taxon>Fungi incertae sedis</taxon>
        <taxon>Mucoromycota</taxon>
        <taxon>Glomeromycotina</taxon>
        <taxon>Glomeromycetes</taxon>
        <taxon>Diversisporales</taxon>
        <taxon>Gigasporaceae</taxon>
        <taxon>Gigaspora</taxon>
    </lineage>
</organism>
<dbReference type="InterPro" id="IPR019775">
    <property type="entry name" value="WD40_repeat_CS"/>
</dbReference>
<evidence type="ECO:0000313" key="5">
    <source>
        <dbReference type="EMBL" id="CAG8783984.1"/>
    </source>
</evidence>
<gene>
    <name evidence="5" type="ORF">GMARGA_LOCUS20136</name>
</gene>
<keyword evidence="2 4" id="KW-0853">WD repeat</keyword>
<comment type="similarity">
    <text evidence="1">Belongs to the WD repeat IPI3/WDR18 family.</text>
</comment>
<dbReference type="InterPro" id="IPR015943">
    <property type="entry name" value="WD40/YVTN_repeat-like_dom_sf"/>
</dbReference>
<sequence>MPITTLSLSYDATLLLSGSQDETVKVWDIASRQMIKNFTHLKGPIVNIQTFIKPPDLFNLGLSPAKIMEQPIQQFKRTQGISIKEDSEIEESVIMVLGDNTKNGDATTMLQTQISELQSELIRIHGHYQHVKGLHDEMYQELVTDFISKRRAEGN</sequence>
<evidence type="ECO:0000256" key="4">
    <source>
        <dbReference type="PROSITE-ProRule" id="PRU00221"/>
    </source>
</evidence>
<accession>A0ABN7VLN0</accession>
<dbReference type="Gene3D" id="2.130.10.10">
    <property type="entry name" value="YVTN repeat-like/Quinoprotein amine dehydrogenase"/>
    <property type="match status" value="1"/>
</dbReference>
<evidence type="ECO:0000313" key="6">
    <source>
        <dbReference type="Proteomes" id="UP000789901"/>
    </source>
</evidence>
<dbReference type="EMBL" id="CAJVQB010017382">
    <property type="protein sequence ID" value="CAG8783984.1"/>
    <property type="molecule type" value="Genomic_DNA"/>
</dbReference>
<protein>
    <submittedName>
        <fullName evidence="5">5505_t:CDS:1</fullName>
    </submittedName>
</protein>
<dbReference type="SUPFAM" id="SSF50978">
    <property type="entry name" value="WD40 repeat-like"/>
    <property type="match status" value="1"/>
</dbReference>
<evidence type="ECO:0000256" key="1">
    <source>
        <dbReference type="ARBA" id="ARBA00010143"/>
    </source>
</evidence>
<feature type="repeat" description="WD" evidence="4">
    <location>
        <begin position="1"/>
        <end position="37"/>
    </location>
</feature>
<dbReference type="Proteomes" id="UP000789901">
    <property type="component" value="Unassembled WGS sequence"/>
</dbReference>
<dbReference type="PANTHER" id="PTHR18763:SF0">
    <property type="entry name" value="WD REPEAT-CONTAINING PROTEIN 18"/>
    <property type="match status" value="1"/>
</dbReference>
<dbReference type="PROSITE" id="PS50294">
    <property type="entry name" value="WD_REPEATS_REGION"/>
    <property type="match status" value="1"/>
</dbReference>
<dbReference type="InterPro" id="IPR001680">
    <property type="entry name" value="WD40_rpt"/>
</dbReference>
<dbReference type="PROSITE" id="PS50082">
    <property type="entry name" value="WD_REPEATS_2"/>
    <property type="match status" value="1"/>
</dbReference>
<dbReference type="PANTHER" id="PTHR18763">
    <property type="entry name" value="WD-REPEAT PROTEIN 18"/>
    <property type="match status" value="1"/>
</dbReference>
<dbReference type="InterPro" id="IPR036322">
    <property type="entry name" value="WD40_repeat_dom_sf"/>
</dbReference>
<proteinExistence type="inferred from homology"/>
<evidence type="ECO:0000256" key="3">
    <source>
        <dbReference type="ARBA" id="ARBA00022737"/>
    </source>
</evidence>
<comment type="caution">
    <text evidence="5">The sequence shown here is derived from an EMBL/GenBank/DDBJ whole genome shotgun (WGS) entry which is preliminary data.</text>
</comment>
<evidence type="ECO:0000256" key="2">
    <source>
        <dbReference type="ARBA" id="ARBA00022574"/>
    </source>
</evidence>
<dbReference type="InterPro" id="IPR045227">
    <property type="entry name" value="WDR18/Ipi3/RID3"/>
</dbReference>
<reference evidence="5 6" key="1">
    <citation type="submission" date="2021-06" db="EMBL/GenBank/DDBJ databases">
        <authorList>
            <person name="Kallberg Y."/>
            <person name="Tangrot J."/>
            <person name="Rosling A."/>
        </authorList>
    </citation>
    <scope>NUCLEOTIDE SEQUENCE [LARGE SCALE GENOMIC DNA]</scope>
    <source>
        <strain evidence="5 6">120-4 pot B 10/14</strain>
    </source>
</reference>
<dbReference type="PROSITE" id="PS00678">
    <property type="entry name" value="WD_REPEATS_1"/>
    <property type="match status" value="1"/>
</dbReference>
<name>A0ABN7VLN0_GIGMA</name>